<evidence type="ECO:0000313" key="3">
    <source>
        <dbReference type="WBParaSite" id="HPBE_0001551301-mRNA-1"/>
    </source>
</evidence>
<reference evidence="3" key="2">
    <citation type="submission" date="2019-09" db="UniProtKB">
        <authorList>
            <consortium name="WormBaseParasite"/>
        </authorList>
    </citation>
    <scope>IDENTIFICATION</scope>
</reference>
<accession>A0A3P8E746</accession>
<evidence type="ECO:0000313" key="1">
    <source>
        <dbReference type="EMBL" id="VDP02996.1"/>
    </source>
</evidence>
<gene>
    <name evidence="1" type="ORF">HPBE_LOCUS15512</name>
</gene>
<dbReference type="WBParaSite" id="HPBE_0001551301-mRNA-1">
    <property type="protein sequence ID" value="HPBE_0001551301-mRNA-1"/>
    <property type="gene ID" value="HPBE_0001551301"/>
</dbReference>
<evidence type="ECO:0000313" key="2">
    <source>
        <dbReference type="Proteomes" id="UP000050761"/>
    </source>
</evidence>
<name>A0A183G2I4_HELPZ</name>
<dbReference type="Proteomes" id="UP000050761">
    <property type="component" value="Unassembled WGS sequence"/>
</dbReference>
<dbReference type="AlphaFoldDB" id="A0A183G2I4"/>
<proteinExistence type="predicted"/>
<sequence length="83" mass="9515">MKLNVCEGKAAERKLEREEEEERCVTVSVYPNEKLMASTHGRLSAMEDFKRTMICCYCTTEAMMGHGNDLKHDSDPNLKGIFR</sequence>
<organism evidence="2 3">
    <name type="scientific">Heligmosomoides polygyrus</name>
    <name type="common">Parasitic roundworm</name>
    <dbReference type="NCBI Taxonomy" id="6339"/>
    <lineage>
        <taxon>Eukaryota</taxon>
        <taxon>Metazoa</taxon>
        <taxon>Ecdysozoa</taxon>
        <taxon>Nematoda</taxon>
        <taxon>Chromadorea</taxon>
        <taxon>Rhabditida</taxon>
        <taxon>Rhabditina</taxon>
        <taxon>Rhabditomorpha</taxon>
        <taxon>Strongyloidea</taxon>
        <taxon>Heligmosomidae</taxon>
        <taxon>Heligmosomoides</taxon>
    </lineage>
</organism>
<accession>A0A183G2I4</accession>
<keyword evidence="2" id="KW-1185">Reference proteome</keyword>
<dbReference type="EMBL" id="UZAH01028892">
    <property type="protein sequence ID" value="VDP02996.1"/>
    <property type="molecule type" value="Genomic_DNA"/>
</dbReference>
<protein>
    <submittedName>
        <fullName evidence="1 3">Uncharacterized protein</fullName>
    </submittedName>
</protein>
<reference evidence="1 2" key="1">
    <citation type="submission" date="2018-11" db="EMBL/GenBank/DDBJ databases">
        <authorList>
            <consortium name="Pathogen Informatics"/>
        </authorList>
    </citation>
    <scope>NUCLEOTIDE SEQUENCE [LARGE SCALE GENOMIC DNA]</scope>
</reference>